<dbReference type="EMBL" id="KM051843">
    <property type="protein sequence ID" value="AII27908.1"/>
    <property type="molecule type" value="Genomic_DNA"/>
</dbReference>
<dbReference type="KEGG" id="vg:20283294"/>
<name>A0A076G8J9_9CAUD</name>
<organism evidence="1 2">
    <name type="scientific">Bacillus phage Bobb</name>
    <dbReference type="NCBI Taxonomy" id="1527469"/>
    <lineage>
        <taxon>Viruses</taxon>
        <taxon>Duplodnaviria</taxon>
        <taxon>Heunggongvirae</taxon>
        <taxon>Uroviricota</taxon>
        <taxon>Caudoviricetes</taxon>
        <taxon>Herelleviridae</taxon>
        <taxon>Bastillevirinae</taxon>
        <taxon>Agatevirus</taxon>
        <taxon>Agatevirus bobb</taxon>
    </lineage>
</organism>
<evidence type="ECO:0000313" key="1">
    <source>
        <dbReference type="EMBL" id="AII27908.1"/>
    </source>
</evidence>
<keyword evidence="2" id="KW-1185">Reference proteome</keyword>
<dbReference type="RefSeq" id="YP_009056276.1">
    <property type="nucleotide sequence ID" value="NC_024792.1"/>
</dbReference>
<reference evidence="1 2" key="1">
    <citation type="submission" date="2014-06" db="EMBL/GenBank/DDBJ databases">
        <title>Bioinformatic genomic analysis of Bacillus phage Bobb.</title>
        <authorList>
            <person name="Lewis H.M.N."/>
            <person name="Temple L."/>
            <person name="Barth R.N."/>
            <person name="Bowles K.M."/>
            <person name="Churchin D.I."/>
            <person name="Scott-Croshaw C."/>
            <person name="Glasgow G.H."/>
            <person name="Gloe M.W."/>
            <person name="McGough T.M."/>
            <person name="Nutbrown S.A."/>
            <person name="Romulus S.R."/>
            <person name="Sanders K.A.M."/>
            <person name="Diachok C.R."/>
            <person name="Serigano J.P."/>
            <person name="Shin D."/>
            <person name="Suresh M.H."/>
            <person name="Conner A.R.N."/>
            <person name="Korba R.M."/>
            <person name="Livermore R.J."/>
            <person name="Rohlf M.B."/>
            <person name="Utterback S.D."/>
            <person name="Wilson V.E."/>
        </authorList>
    </citation>
    <scope>NUCLEOTIDE SEQUENCE [LARGE SCALE GENOMIC DNA]</scope>
</reference>
<protein>
    <submittedName>
        <fullName evidence="1">Uncharacterized protein</fullName>
    </submittedName>
</protein>
<proteinExistence type="predicted"/>
<evidence type="ECO:0000313" key="2">
    <source>
        <dbReference type="Proteomes" id="UP000028664"/>
    </source>
</evidence>
<dbReference type="GeneID" id="20283294"/>
<sequence length="69" mass="8384">MEANREKWYGEGLDWIEVPMYKALKMWANNGVHVRCILNNWYSFYHCSEPITIRQQQVQEGVWYIAYPK</sequence>
<dbReference type="Proteomes" id="UP000028664">
    <property type="component" value="Segment"/>
</dbReference>
<accession>A0A076G8J9</accession>
<dbReference type="OrthoDB" id="34458at10239"/>